<dbReference type="InterPro" id="IPR006318">
    <property type="entry name" value="PTS_EI-like"/>
</dbReference>
<feature type="binding site" evidence="18">
    <location>
        <position position="472"/>
    </location>
    <ligand>
        <name>phosphoenolpyruvate</name>
        <dbReference type="ChEBI" id="CHEBI:58702"/>
    </ligand>
</feature>
<evidence type="ECO:0000256" key="11">
    <source>
        <dbReference type="ARBA" id="ARBA00022683"/>
    </source>
</evidence>
<dbReference type="Pfam" id="PF02896">
    <property type="entry name" value="PEP-utilizers_C"/>
    <property type="match status" value="1"/>
</dbReference>
<dbReference type="Pfam" id="PF05524">
    <property type="entry name" value="PEP-utilisers_N"/>
    <property type="match status" value="1"/>
</dbReference>
<evidence type="ECO:0000256" key="17">
    <source>
        <dbReference type="PIRSR" id="PIRSR000732-1"/>
    </source>
</evidence>
<dbReference type="InterPro" id="IPR008279">
    <property type="entry name" value="PEP-util_enz_mobile_dom"/>
</dbReference>
<comment type="caution">
    <text evidence="23">The sequence shown here is derived from an EMBL/GenBank/DDBJ whole genome shotgun (WGS) entry which is preliminary data.</text>
</comment>
<evidence type="ECO:0000256" key="9">
    <source>
        <dbReference type="ARBA" id="ARBA00022597"/>
    </source>
</evidence>
<keyword evidence="7 16" id="KW-0813">Transport</keyword>
<evidence type="ECO:0000256" key="8">
    <source>
        <dbReference type="ARBA" id="ARBA00022490"/>
    </source>
</evidence>
<evidence type="ECO:0000256" key="6">
    <source>
        <dbReference type="ARBA" id="ARBA00016544"/>
    </source>
</evidence>
<dbReference type="PANTHER" id="PTHR46244">
    <property type="entry name" value="PHOSPHOENOLPYRUVATE-PROTEIN PHOSPHOTRANSFERASE"/>
    <property type="match status" value="1"/>
</dbReference>
<dbReference type="SUPFAM" id="SSF51621">
    <property type="entry name" value="Phosphoenolpyruvate/pyruvate domain"/>
    <property type="match status" value="1"/>
</dbReference>
<evidence type="ECO:0000259" key="20">
    <source>
        <dbReference type="Pfam" id="PF00391"/>
    </source>
</evidence>
<comment type="catalytic activity">
    <reaction evidence="1 16">
        <text>L-histidyl-[protein] + phosphoenolpyruvate = N(pros)-phospho-L-histidyl-[protein] + pyruvate</text>
        <dbReference type="Rhea" id="RHEA:23880"/>
        <dbReference type="Rhea" id="RHEA-COMP:9745"/>
        <dbReference type="Rhea" id="RHEA-COMP:9746"/>
        <dbReference type="ChEBI" id="CHEBI:15361"/>
        <dbReference type="ChEBI" id="CHEBI:29979"/>
        <dbReference type="ChEBI" id="CHEBI:58702"/>
        <dbReference type="ChEBI" id="CHEBI:64837"/>
        <dbReference type="EC" id="2.7.3.9"/>
    </reaction>
</comment>
<dbReference type="Gene3D" id="3.50.30.10">
    <property type="entry name" value="Phosphohistidine domain"/>
    <property type="match status" value="1"/>
</dbReference>
<dbReference type="PROSITE" id="PS00370">
    <property type="entry name" value="PEP_ENZYMES_PHOS_SITE"/>
    <property type="match status" value="1"/>
</dbReference>
<feature type="binding site" evidence="18">
    <location>
        <position position="302"/>
    </location>
    <ligand>
        <name>phosphoenolpyruvate</name>
        <dbReference type="ChEBI" id="CHEBI:58702"/>
    </ligand>
</feature>
<evidence type="ECO:0000259" key="22">
    <source>
        <dbReference type="Pfam" id="PF05524"/>
    </source>
</evidence>
<dbReference type="InterPro" id="IPR050499">
    <property type="entry name" value="PEP-utilizing_PTS_enzyme"/>
</dbReference>
<keyword evidence="14 16" id="KW-0460">Magnesium</keyword>
<dbReference type="InterPro" id="IPR040442">
    <property type="entry name" value="Pyrv_kinase-like_dom_sf"/>
</dbReference>
<evidence type="ECO:0000313" key="23">
    <source>
        <dbReference type="EMBL" id="KJJ83888.1"/>
    </source>
</evidence>
<dbReference type="GO" id="GO:0005737">
    <property type="term" value="C:cytoplasm"/>
    <property type="evidence" value="ECO:0007669"/>
    <property type="project" value="UniProtKB-SubCell"/>
</dbReference>
<sequence length="576" mass="65295">MKVLKGISAAPGIAMGRICFHSHGSENIISAYSISTSDVPNEISRLRTAFEKARAEMSSMVQKSKDFFDKEAFQIFNAHLAILNDKDLYERICEIIKKDLVNAEQGVNKVFYVYIAKYEDKENHFKELIHDFLDTRDRVLDSFGKGKSAQVVCPIIENAGGAAIIASKRLTPSMVLEIPREKVLAFVTHEGGLTSHATIIARAYGIPIIFGIDCVKEFSCGKNVIVDGSSAKVIIEPDNKTENYYRKKIDNYNKKMSVCSIKKELSPRVKTGRMVSLKVNVSSPEELKLLEGFAYEGVGLLRTEFLFMRDDAPPSEEEQLKMYKRILGHEDGRPVTVRVLDISSDKRPPYLNISEDLNVEMDLRGAIAAENFYDLYITQFRALLRANEHGTLRFLYPMISDYEDIKTFRGILNAAKKSLKKDGIKFNVKGIKEGIMIETPSSALMIEELLPYVDFVNIGTNDLLQYTVASSRISEMVEKRYHILHPSLVRLMEIIIKGAKKFNKEACLCGEIASFSEYYPLFLDIGIKSFSVSVSKFADIKCDLLHIAPTRGKKILNEYYKLKSREEIDKYFEKFI</sequence>
<evidence type="ECO:0000256" key="1">
    <source>
        <dbReference type="ARBA" id="ARBA00000683"/>
    </source>
</evidence>
<dbReference type="NCBIfam" id="TIGR01417">
    <property type="entry name" value="PTS_I_fam"/>
    <property type="match status" value="1"/>
</dbReference>
<evidence type="ECO:0000256" key="12">
    <source>
        <dbReference type="ARBA" id="ARBA00022723"/>
    </source>
</evidence>
<feature type="active site" description="Tele-phosphohistidine intermediate" evidence="17">
    <location>
        <position position="196"/>
    </location>
</feature>
<feature type="binding site" evidence="18">
    <location>
        <begin position="461"/>
        <end position="462"/>
    </location>
    <ligand>
        <name>phosphoenolpyruvate</name>
        <dbReference type="ChEBI" id="CHEBI:58702"/>
    </ligand>
</feature>
<keyword evidence="23" id="KW-0670">Pyruvate</keyword>
<organism evidence="23 24">
    <name type="scientific">Candidatus Omnitrophus magneticus</name>
    <dbReference type="NCBI Taxonomy" id="1609969"/>
    <lineage>
        <taxon>Bacteria</taxon>
        <taxon>Pseudomonadati</taxon>
        <taxon>Candidatus Omnitrophota</taxon>
        <taxon>Candidatus Omnitrophus</taxon>
    </lineage>
</organism>
<feature type="binding site" evidence="18">
    <location>
        <position position="338"/>
    </location>
    <ligand>
        <name>phosphoenolpyruvate</name>
        <dbReference type="ChEBI" id="CHEBI:58702"/>
    </ligand>
</feature>
<evidence type="ECO:0000256" key="18">
    <source>
        <dbReference type="PIRSR" id="PIRSR000732-2"/>
    </source>
</evidence>
<dbReference type="InterPro" id="IPR008731">
    <property type="entry name" value="PTS_EIN"/>
</dbReference>
<comment type="cofactor">
    <cofactor evidence="2 16 19">
        <name>Mg(2+)</name>
        <dbReference type="ChEBI" id="CHEBI:18420"/>
    </cofactor>
</comment>
<reference evidence="23 24" key="1">
    <citation type="submission" date="2015-02" db="EMBL/GenBank/DDBJ databases">
        <title>Single-cell genomics of uncultivated deep-branching MTB reveals a conserved set of magnetosome genes.</title>
        <authorList>
            <person name="Kolinko S."/>
            <person name="Richter M."/>
            <person name="Glockner F.O."/>
            <person name="Brachmann A."/>
            <person name="Schuler D."/>
        </authorList>
    </citation>
    <scope>NUCLEOTIDE SEQUENCE [LARGE SCALE GENOMIC DNA]</scope>
    <source>
        <strain evidence="23">SKK-01</strain>
    </source>
</reference>
<evidence type="ECO:0000256" key="14">
    <source>
        <dbReference type="ARBA" id="ARBA00022842"/>
    </source>
</evidence>
<evidence type="ECO:0000256" key="19">
    <source>
        <dbReference type="PIRSR" id="PIRSR000732-3"/>
    </source>
</evidence>
<dbReference type="Gene3D" id="1.10.274.10">
    <property type="entry name" value="PtsI, HPr-binding domain"/>
    <property type="match status" value="1"/>
</dbReference>
<keyword evidence="9 16" id="KW-0762">Sugar transport</keyword>
<dbReference type="EC" id="2.7.3.9" evidence="5 16"/>
<evidence type="ECO:0000256" key="4">
    <source>
        <dbReference type="ARBA" id="ARBA00007837"/>
    </source>
</evidence>
<evidence type="ECO:0000256" key="2">
    <source>
        <dbReference type="ARBA" id="ARBA00001946"/>
    </source>
</evidence>
<gene>
    <name evidence="23" type="ORF">OMAG_002246</name>
</gene>
<feature type="binding site" evidence="19">
    <location>
        <position position="438"/>
    </location>
    <ligand>
        <name>Mg(2+)</name>
        <dbReference type="ChEBI" id="CHEBI:18420"/>
    </ligand>
</feature>
<evidence type="ECO:0000313" key="24">
    <source>
        <dbReference type="Proteomes" id="UP000033428"/>
    </source>
</evidence>
<keyword evidence="11 16" id="KW-0598">Phosphotransferase system</keyword>
<evidence type="ECO:0000256" key="13">
    <source>
        <dbReference type="ARBA" id="ARBA00022777"/>
    </source>
</evidence>
<evidence type="ECO:0000256" key="5">
    <source>
        <dbReference type="ARBA" id="ARBA00012232"/>
    </source>
</evidence>
<dbReference type="InterPro" id="IPR015813">
    <property type="entry name" value="Pyrv/PenolPyrv_kinase-like_dom"/>
</dbReference>
<dbReference type="GO" id="GO:0016301">
    <property type="term" value="F:kinase activity"/>
    <property type="evidence" value="ECO:0007669"/>
    <property type="project" value="UniProtKB-KW"/>
</dbReference>
<evidence type="ECO:0000256" key="7">
    <source>
        <dbReference type="ARBA" id="ARBA00022448"/>
    </source>
</evidence>
<dbReference type="InterPro" id="IPR036618">
    <property type="entry name" value="PtsI_HPr-bd_sf"/>
</dbReference>
<evidence type="ECO:0000259" key="21">
    <source>
        <dbReference type="Pfam" id="PF02896"/>
    </source>
</evidence>
<keyword evidence="8 16" id="KW-0963">Cytoplasm</keyword>
<dbReference type="SUPFAM" id="SSF47831">
    <property type="entry name" value="Enzyme I of the PEP:sugar phosphotransferase system HPr-binding (sub)domain"/>
    <property type="match status" value="1"/>
</dbReference>
<dbReference type="AlphaFoldDB" id="A0A0F0CKP7"/>
<feature type="domain" description="PEP-utilising enzyme mobile" evidence="20">
    <location>
        <begin position="163"/>
        <end position="230"/>
    </location>
</feature>
<dbReference type="PANTHER" id="PTHR46244:SF6">
    <property type="entry name" value="PHOSPHOENOLPYRUVATE-PROTEIN PHOSPHOTRANSFERASE"/>
    <property type="match status" value="1"/>
</dbReference>
<dbReference type="EMBL" id="JYNY01000456">
    <property type="protein sequence ID" value="KJJ83888.1"/>
    <property type="molecule type" value="Genomic_DNA"/>
</dbReference>
<keyword evidence="12 16" id="KW-0479">Metal-binding</keyword>
<feature type="domain" description="Phosphotransferase system enzyme I N-terminal" evidence="22">
    <location>
        <begin position="5"/>
        <end position="124"/>
    </location>
</feature>
<dbReference type="PIRSF" id="PIRSF000732">
    <property type="entry name" value="PTS_enzyme_I"/>
    <property type="match status" value="1"/>
</dbReference>
<dbReference type="GO" id="GO:0009401">
    <property type="term" value="P:phosphoenolpyruvate-dependent sugar phosphotransferase system"/>
    <property type="evidence" value="ECO:0007669"/>
    <property type="project" value="UniProtKB-KW"/>
</dbReference>
<accession>A0A0F0CKP7</accession>
<evidence type="ECO:0000256" key="10">
    <source>
        <dbReference type="ARBA" id="ARBA00022679"/>
    </source>
</evidence>
<dbReference type="InterPro" id="IPR024692">
    <property type="entry name" value="PTS_EI"/>
</dbReference>
<keyword evidence="13 16" id="KW-0418">Kinase</keyword>
<evidence type="ECO:0000256" key="16">
    <source>
        <dbReference type="PIRNR" id="PIRNR000732"/>
    </source>
</evidence>
<comment type="similarity">
    <text evidence="4 16">Belongs to the PEP-utilizing enzyme family.</text>
</comment>
<evidence type="ECO:0000256" key="15">
    <source>
        <dbReference type="ARBA" id="ARBA00033235"/>
    </source>
</evidence>
<dbReference type="InterPro" id="IPR000121">
    <property type="entry name" value="PEP_util_C"/>
</dbReference>
<proteinExistence type="inferred from homology"/>
<dbReference type="PRINTS" id="PR01736">
    <property type="entry name" value="PHPHTRNFRASE"/>
</dbReference>
<dbReference type="GO" id="GO:0008965">
    <property type="term" value="F:phosphoenolpyruvate-protein phosphotransferase activity"/>
    <property type="evidence" value="ECO:0007669"/>
    <property type="project" value="UniProtKB-EC"/>
</dbReference>
<dbReference type="Pfam" id="PF00391">
    <property type="entry name" value="PEP-utilizers"/>
    <property type="match status" value="1"/>
</dbReference>
<dbReference type="SUPFAM" id="SSF52009">
    <property type="entry name" value="Phosphohistidine domain"/>
    <property type="match status" value="1"/>
</dbReference>
<dbReference type="InterPro" id="IPR036637">
    <property type="entry name" value="Phosphohistidine_dom_sf"/>
</dbReference>
<comment type="function">
    <text evidence="16">General (non sugar-specific) component of the phosphoenolpyruvate-dependent sugar phosphotransferase system (sugar PTS). This major carbohydrate active-transport system catalyzes the phosphorylation of incoming sugar substrates concomitantly with their translocation across the cell membrane. Enzyme I transfers the phosphoryl group from phosphoenolpyruvate (PEP) to the phosphoryl carrier protein (HPr).</text>
</comment>
<feature type="active site" description="Proton donor" evidence="17">
    <location>
        <position position="509"/>
    </location>
</feature>
<dbReference type="Gene3D" id="3.20.20.60">
    <property type="entry name" value="Phosphoenolpyruvate-binding domains"/>
    <property type="match status" value="1"/>
</dbReference>
<feature type="domain" description="PEP-utilising enzyme C-terminal" evidence="21">
    <location>
        <begin position="264"/>
        <end position="546"/>
    </location>
</feature>
<dbReference type="GO" id="GO:0046872">
    <property type="term" value="F:metal ion binding"/>
    <property type="evidence" value="ECO:0007669"/>
    <property type="project" value="UniProtKB-KW"/>
</dbReference>
<feature type="binding site" evidence="19">
    <location>
        <position position="462"/>
    </location>
    <ligand>
        <name>Mg(2+)</name>
        <dbReference type="ChEBI" id="CHEBI:18420"/>
    </ligand>
</feature>
<protein>
    <recommendedName>
        <fullName evidence="6 16">Phosphoenolpyruvate-protein phosphotransferase</fullName>
        <ecNumber evidence="5 16">2.7.3.9</ecNumber>
    </recommendedName>
    <alternativeName>
        <fullName evidence="15 16">Phosphotransferase system, enzyme I</fullName>
    </alternativeName>
</protein>
<keyword evidence="24" id="KW-1185">Reference proteome</keyword>
<keyword evidence="10 16" id="KW-0808">Transferase</keyword>
<dbReference type="InterPro" id="IPR018274">
    <property type="entry name" value="PEP_util_AS"/>
</dbReference>
<comment type="subcellular location">
    <subcellularLocation>
        <location evidence="3 16">Cytoplasm</location>
    </subcellularLocation>
</comment>
<dbReference type="Proteomes" id="UP000033428">
    <property type="component" value="Unassembled WGS sequence"/>
</dbReference>
<name>A0A0F0CKP7_9BACT</name>
<evidence type="ECO:0000256" key="3">
    <source>
        <dbReference type="ARBA" id="ARBA00004496"/>
    </source>
</evidence>